<reference evidence="1" key="3">
    <citation type="submission" date="2025-09" db="UniProtKB">
        <authorList>
            <consortium name="Ensembl"/>
        </authorList>
    </citation>
    <scope>IDENTIFICATION</scope>
</reference>
<protein>
    <submittedName>
        <fullName evidence="1">Uncharacterized protein</fullName>
    </submittedName>
</protein>
<accession>A0A8C5E9Z7</accession>
<sequence>DANRKLHIITWNVGSAAPPDDITALLGLNVGDGNTDMYIIG</sequence>
<reference evidence="1" key="2">
    <citation type="submission" date="2025-08" db="UniProtKB">
        <authorList>
            <consortium name="Ensembl"/>
        </authorList>
    </citation>
    <scope>IDENTIFICATION</scope>
</reference>
<organism evidence="1 2">
    <name type="scientific">Gouania willdenowi</name>
    <name type="common">Blunt-snouted clingfish</name>
    <name type="synonym">Lepadogaster willdenowi</name>
    <dbReference type="NCBI Taxonomy" id="441366"/>
    <lineage>
        <taxon>Eukaryota</taxon>
        <taxon>Metazoa</taxon>
        <taxon>Chordata</taxon>
        <taxon>Craniata</taxon>
        <taxon>Vertebrata</taxon>
        <taxon>Euteleostomi</taxon>
        <taxon>Actinopterygii</taxon>
        <taxon>Neopterygii</taxon>
        <taxon>Teleostei</taxon>
        <taxon>Neoteleostei</taxon>
        <taxon>Acanthomorphata</taxon>
        <taxon>Ovalentaria</taxon>
        <taxon>Blenniimorphae</taxon>
        <taxon>Blenniiformes</taxon>
        <taxon>Gobiesocoidei</taxon>
        <taxon>Gobiesocidae</taxon>
        <taxon>Gobiesocinae</taxon>
        <taxon>Gouania</taxon>
    </lineage>
</organism>
<reference evidence="1" key="1">
    <citation type="submission" date="2020-06" db="EMBL/GenBank/DDBJ databases">
        <authorList>
            <consortium name="Wellcome Sanger Institute Data Sharing"/>
        </authorList>
    </citation>
    <scope>NUCLEOTIDE SEQUENCE [LARGE SCALE GENOMIC DNA]</scope>
</reference>
<name>A0A8C5E9Z7_GOUWI</name>
<dbReference type="AlphaFoldDB" id="A0A8C5E9Z7"/>
<proteinExistence type="predicted"/>
<evidence type="ECO:0000313" key="1">
    <source>
        <dbReference type="Ensembl" id="ENSGWIP00000018539.1"/>
    </source>
</evidence>
<dbReference type="Ensembl" id="ENSGWIT00000020426.1">
    <property type="protein sequence ID" value="ENSGWIP00000018539.1"/>
    <property type="gene ID" value="ENSGWIG00000010236.1"/>
</dbReference>
<evidence type="ECO:0000313" key="2">
    <source>
        <dbReference type="Proteomes" id="UP000694680"/>
    </source>
</evidence>
<keyword evidence="2" id="KW-1185">Reference proteome</keyword>
<dbReference type="Proteomes" id="UP000694680">
    <property type="component" value="Chromosome 9"/>
</dbReference>